<sequence>MNAFNIGKQPPEVAQALGKVLAELVLLGKEDPLTIERVAELVDGGERDAWLMARALEILPAEIDARRWLDWIEGGRAPASADRLTDPERGQKKSARGAWQSAVDRRELAAQQVTIAREKLAEAEADFEECELAVRHADAHLRAAVCYRLRIDEAKLLAGAFAMGPAFTLLRAISTYQRRDAAFEAALDEHGRAWIDEHITNRQDTARTIMELLDFLAGDAGVEIKLHHAIHKVLTEAYAAVEAERTEAKRDGTPLSLRAKRTMRNHDQRRTSVRREGLRNDYGLVLDGLDVGASADGDEEQAILHRDRRSQGRT</sequence>
<evidence type="ECO:0000256" key="1">
    <source>
        <dbReference type="SAM" id="Coils"/>
    </source>
</evidence>
<keyword evidence="3" id="KW-1185">Reference proteome</keyword>
<evidence type="ECO:0000313" key="3">
    <source>
        <dbReference type="Proteomes" id="UP001597283"/>
    </source>
</evidence>
<proteinExistence type="predicted"/>
<reference evidence="3" key="1">
    <citation type="journal article" date="2019" name="Int. J. Syst. Evol. Microbiol.">
        <title>The Global Catalogue of Microorganisms (GCM) 10K type strain sequencing project: providing services to taxonomists for standard genome sequencing and annotation.</title>
        <authorList>
            <consortium name="The Broad Institute Genomics Platform"/>
            <consortium name="The Broad Institute Genome Sequencing Center for Infectious Disease"/>
            <person name="Wu L."/>
            <person name="Ma J."/>
        </authorList>
    </citation>
    <scope>NUCLEOTIDE SEQUENCE [LARGE SCALE GENOMIC DNA]</scope>
    <source>
        <strain evidence="3">Q85</strain>
    </source>
</reference>
<evidence type="ECO:0000313" key="2">
    <source>
        <dbReference type="EMBL" id="MFD1788084.1"/>
    </source>
</evidence>
<comment type="caution">
    <text evidence="2">The sequence shown here is derived from an EMBL/GenBank/DDBJ whole genome shotgun (WGS) entry which is preliminary data.</text>
</comment>
<accession>A0ABW4NEV3</accession>
<protein>
    <submittedName>
        <fullName evidence="2">Uncharacterized protein</fullName>
    </submittedName>
</protein>
<gene>
    <name evidence="2" type="ORF">ACFSC3_10900</name>
</gene>
<organism evidence="2 3">
    <name type="scientific">Sphingomonas floccifaciens</name>
    <dbReference type="NCBI Taxonomy" id="1844115"/>
    <lineage>
        <taxon>Bacteria</taxon>
        <taxon>Pseudomonadati</taxon>
        <taxon>Pseudomonadota</taxon>
        <taxon>Alphaproteobacteria</taxon>
        <taxon>Sphingomonadales</taxon>
        <taxon>Sphingomonadaceae</taxon>
        <taxon>Sphingomonas</taxon>
    </lineage>
</organism>
<feature type="coiled-coil region" evidence="1">
    <location>
        <begin position="106"/>
        <end position="133"/>
    </location>
</feature>
<dbReference type="Proteomes" id="UP001597283">
    <property type="component" value="Unassembled WGS sequence"/>
</dbReference>
<dbReference type="RefSeq" id="WP_380940440.1">
    <property type="nucleotide sequence ID" value="NZ_JBHUFC010000003.1"/>
</dbReference>
<dbReference type="EMBL" id="JBHUFC010000003">
    <property type="protein sequence ID" value="MFD1788084.1"/>
    <property type="molecule type" value="Genomic_DNA"/>
</dbReference>
<keyword evidence="1" id="KW-0175">Coiled coil</keyword>
<name>A0ABW4NEV3_9SPHN</name>